<dbReference type="GO" id="GO:0005634">
    <property type="term" value="C:nucleus"/>
    <property type="evidence" value="ECO:0007669"/>
    <property type="project" value="TreeGrafter"/>
</dbReference>
<evidence type="ECO:0000259" key="2">
    <source>
        <dbReference type="Pfam" id="PF08729"/>
    </source>
</evidence>
<feature type="compositionally biased region" description="Basic and acidic residues" evidence="1">
    <location>
        <begin position="60"/>
        <end position="72"/>
    </location>
</feature>
<dbReference type="EMBL" id="LT934116">
    <property type="protein sequence ID" value="VAH83033.1"/>
    <property type="molecule type" value="Genomic_DNA"/>
</dbReference>
<dbReference type="Proteomes" id="UP000324705">
    <property type="component" value="Chromosome 3B"/>
</dbReference>
<name>A0A9R1S6M5_TRITD</name>
<sequence>MEGPVPAPAPSSSAAPSQPQAVVPAEPAVAAQPGPPAAAHPAENDPEDPAQPNRFNAVIEKIERLYMGKHSSDEEDLDDVPDDDQYDTDDSFIDDAELDEYFEVDNLTTKHTGFFVNKGTLEQIEPGTSANVAPKKRRSKDQSANHIENNQGATGDYLNIRNMPGKASGGKKVATGNGEYYHEGSRVVKTKSSATALLKRRSTDFRDKDPSTQLDFQQKQTYNGENVDPTSKIYHKDRAGTNDFSGVDVSGTATAYPTQAMHLTTGRESAGTKPKGTRLERAIRDLQKIAANYKSPAIDISEADPNVQASAQRRLPPEVKQKLAKVARLSTNHGKVQENELMDRLMGIVGHLVVRRTLKRNMKELVKSGLSAKQEKADRLQQVKMEISEMVKASMAAKAKVNEQQDGSADDFQTVTDGRRDLKGKSAMDSALEDRICDLYDLYVEGMDEDKGPQSRKLYVELAELWPQGYMDKFGIKDAISRSKERKGTLHNQQKVLNEERLKRKRLAAAAKLPDSHPVVTQSTAAVQVAHPSMLNPVTTYPVTDYGQNQVPKSLERVRETSSSAIADESSKNAGDMKKKKRKSDPDVVDTQANIVTMPTVLGLPFYDQQPS</sequence>
<dbReference type="PANTHER" id="PTHR21669:SF28">
    <property type="entry name" value="YEMANUCLEIN"/>
    <property type="match status" value="1"/>
</dbReference>
<feature type="compositionally biased region" description="Acidic residues" evidence="1">
    <location>
        <begin position="73"/>
        <end position="90"/>
    </location>
</feature>
<evidence type="ECO:0000313" key="4">
    <source>
        <dbReference type="Proteomes" id="UP000324705"/>
    </source>
</evidence>
<feature type="compositionally biased region" description="Low complexity" evidence="1">
    <location>
        <begin position="10"/>
        <end position="32"/>
    </location>
</feature>
<feature type="region of interest" description="Disordered" evidence="1">
    <location>
        <begin position="557"/>
        <end position="593"/>
    </location>
</feature>
<proteinExistence type="predicted"/>
<evidence type="ECO:0000313" key="3">
    <source>
        <dbReference type="EMBL" id="VAH83033.1"/>
    </source>
</evidence>
<evidence type="ECO:0000256" key="1">
    <source>
        <dbReference type="SAM" id="MobiDB-lite"/>
    </source>
</evidence>
<protein>
    <recommendedName>
        <fullName evidence="2">Hpc2-related domain-containing protein</fullName>
    </recommendedName>
</protein>
<keyword evidence="4" id="KW-1185">Reference proteome</keyword>
<feature type="region of interest" description="Disordered" evidence="1">
    <location>
        <begin position="1"/>
        <end position="90"/>
    </location>
</feature>
<feature type="domain" description="Hpc2-related" evidence="2">
    <location>
        <begin position="74"/>
        <end position="122"/>
    </location>
</feature>
<dbReference type="PANTHER" id="PTHR21669">
    <property type="entry name" value="CAPZ-INTERACTING PROTEIN AND RELATED PROTEINS"/>
    <property type="match status" value="1"/>
</dbReference>
<feature type="region of interest" description="Disordered" evidence="1">
    <location>
        <begin position="126"/>
        <end position="159"/>
    </location>
</feature>
<dbReference type="GO" id="GO:0006325">
    <property type="term" value="P:chromatin organization"/>
    <property type="evidence" value="ECO:0007669"/>
    <property type="project" value="TreeGrafter"/>
</dbReference>
<feature type="compositionally biased region" description="Polar residues" evidence="1">
    <location>
        <begin position="142"/>
        <end position="153"/>
    </location>
</feature>
<dbReference type="AlphaFoldDB" id="A0A9R1S6M5"/>
<organism evidence="3 4">
    <name type="scientific">Triticum turgidum subsp. durum</name>
    <name type="common">Durum wheat</name>
    <name type="synonym">Triticum durum</name>
    <dbReference type="NCBI Taxonomy" id="4567"/>
    <lineage>
        <taxon>Eukaryota</taxon>
        <taxon>Viridiplantae</taxon>
        <taxon>Streptophyta</taxon>
        <taxon>Embryophyta</taxon>
        <taxon>Tracheophyta</taxon>
        <taxon>Spermatophyta</taxon>
        <taxon>Magnoliopsida</taxon>
        <taxon>Liliopsida</taxon>
        <taxon>Poales</taxon>
        <taxon>Poaceae</taxon>
        <taxon>BOP clade</taxon>
        <taxon>Pooideae</taxon>
        <taxon>Triticodae</taxon>
        <taxon>Triticeae</taxon>
        <taxon>Triticinae</taxon>
        <taxon>Triticum</taxon>
    </lineage>
</organism>
<dbReference type="InterPro" id="IPR014840">
    <property type="entry name" value="HRD"/>
</dbReference>
<accession>A0A9R1S6M5</accession>
<dbReference type="Gramene" id="TRITD3Bv1G224780.6">
    <property type="protein sequence ID" value="TRITD3Bv1G224780.6"/>
    <property type="gene ID" value="TRITD3Bv1G224780"/>
</dbReference>
<dbReference type="Pfam" id="PF08729">
    <property type="entry name" value="HUN"/>
    <property type="match status" value="1"/>
</dbReference>
<reference evidence="3 4" key="1">
    <citation type="submission" date="2017-09" db="EMBL/GenBank/DDBJ databases">
        <authorList>
            <consortium name="International Durum Wheat Genome Sequencing Consortium (IDWGSC)"/>
            <person name="Milanesi L."/>
        </authorList>
    </citation>
    <scope>NUCLEOTIDE SEQUENCE [LARGE SCALE GENOMIC DNA]</scope>
    <source>
        <strain evidence="4">cv. Svevo</strain>
    </source>
</reference>
<gene>
    <name evidence="3" type="ORF">TRITD_3Bv1G224780</name>
</gene>